<name>A0ABW5J6S7_9BACT</name>
<evidence type="ECO:0000256" key="1">
    <source>
        <dbReference type="ARBA" id="ARBA00004196"/>
    </source>
</evidence>
<evidence type="ECO:0000313" key="8">
    <source>
        <dbReference type="Proteomes" id="UP001597510"/>
    </source>
</evidence>
<evidence type="ECO:0000256" key="3">
    <source>
        <dbReference type="ARBA" id="ARBA00023157"/>
    </source>
</evidence>
<evidence type="ECO:0000256" key="5">
    <source>
        <dbReference type="SAM" id="SignalP"/>
    </source>
</evidence>
<accession>A0ABW5J6S7</accession>
<dbReference type="InterPro" id="IPR013766">
    <property type="entry name" value="Thioredoxin_domain"/>
</dbReference>
<evidence type="ECO:0000256" key="2">
    <source>
        <dbReference type="ARBA" id="ARBA00022748"/>
    </source>
</evidence>
<dbReference type="RefSeq" id="WP_340236027.1">
    <property type="nucleotide sequence ID" value="NZ_JBBEWC010000005.1"/>
</dbReference>
<evidence type="ECO:0000259" key="6">
    <source>
        <dbReference type="PROSITE" id="PS51352"/>
    </source>
</evidence>
<gene>
    <name evidence="7" type="ORF">ACFSR2_12720</name>
</gene>
<feature type="chain" id="PRO_5047227263" evidence="5">
    <location>
        <begin position="18"/>
        <end position="465"/>
    </location>
</feature>
<dbReference type="PROSITE" id="PS51352">
    <property type="entry name" value="THIOREDOXIN_2"/>
    <property type="match status" value="1"/>
</dbReference>
<dbReference type="InterPro" id="IPR050553">
    <property type="entry name" value="Thioredoxin_ResA/DsbE_sf"/>
</dbReference>
<keyword evidence="3" id="KW-1015">Disulfide bond</keyword>
<dbReference type="EMBL" id="JBHULC010000011">
    <property type="protein sequence ID" value="MFD2521752.1"/>
    <property type="molecule type" value="Genomic_DNA"/>
</dbReference>
<dbReference type="InterPro" id="IPR013740">
    <property type="entry name" value="Redoxin"/>
</dbReference>
<comment type="subcellular location">
    <subcellularLocation>
        <location evidence="1">Cell envelope</location>
    </subcellularLocation>
</comment>
<dbReference type="PANTHER" id="PTHR42852">
    <property type="entry name" value="THIOL:DISULFIDE INTERCHANGE PROTEIN DSBE"/>
    <property type="match status" value="1"/>
</dbReference>
<dbReference type="PANTHER" id="PTHR42852:SF6">
    <property type="entry name" value="THIOL:DISULFIDE INTERCHANGE PROTEIN DSBE"/>
    <property type="match status" value="1"/>
</dbReference>
<reference evidence="8" key="1">
    <citation type="journal article" date="2019" name="Int. J. Syst. Evol. Microbiol.">
        <title>The Global Catalogue of Microorganisms (GCM) 10K type strain sequencing project: providing services to taxonomists for standard genome sequencing and annotation.</title>
        <authorList>
            <consortium name="The Broad Institute Genomics Platform"/>
            <consortium name="The Broad Institute Genome Sequencing Center for Infectious Disease"/>
            <person name="Wu L."/>
            <person name="Ma J."/>
        </authorList>
    </citation>
    <scope>NUCLEOTIDE SEQUENCE [LARGE SCALE GENOMIC DNA]</scope>
    <source>
        <strain evidence="8">KCTC 52344</strain>
    </source>
</reference>
<sequence length="465" mass="53641">MIRLITLLFFITTAAFAQGSFRISGEVQNPTQRRAILILHRDWVGNEEEYELTLNNDNRFSFITTIKDPAYIDFYYSDQSFHFWIVEPKDEITIKFDPAKFWKTLQINGQGSEKGQYYTEHQQKFEIANDWELQVEKWRKLPLKKYFEKLDEEQNKQLDFLENYQNLSQTFKDIRKADIIGAIQNYKVEALSGSKYASWPQDSIRNSLKLEDVPVAAQGASLEYGNAYISLVDLLIAKEATRKKKELTEVEEYNFIKSLYTKKQISHELAERMLGVKLQNAIETNGANAKILTPAYDYLAFVQNKAYKNHINNLIALQRTLAKGSPAKDFSLKDSDGKEVSLKDFKGKVVYLNFWASWCGPCIYDMKFAEKIKDHFKNKDVVFLQISTDNEADWLEAVKANDLKGINLRTEDNSQVVKNYAVSGMPSYFLIDKSGNFAVSKVIDPSDEDGKTLIQQIEEVLGRNE</sequence>
<feature type="signal peptide" evidence="5">
    <location>
        <begin position="1"/>
        <end position="17"/>
    </location>
</feature>
<evidence type="ECO:0000313" key="7">
    <source>
        <dbReference type="EMBL" id="MFD2521752.1"/>
    </source>
</evidence>
<feature type="domain" description="Thioredoxin" evidence="6">
    <location>
        <begin position="321"/>
        <end position="462"/>
    </location>
</feature>
<dbReference type="Gene3D" id="3.40.30.10">
    <property type="entry name" value="Glutaredoxin"/>
    <property type="match status" value="1"/>
</dbReference>
<keyword evidence="5" id="KW-0732">Signal</keyword>
<dbReference type="Pfam" id="PF08534">
    <property type="entry name" value="Redoxin"/>
    <property type="match status" value="1"/>
</dbReference>
<dbReference type="InterPro" id="IPR036249">
    <property type="entry name" value="Thioredoxin-like_sf"/>
</dbReference>
<keyword evidence="8" id="KW-1185">Reference proteome</keyword>
<dbReference type="CDD" id="cd02966">
    <property type="entry name" value="TlpA_like_family"/>
    <property type="match status" value="1"/>
</dbReference>
<dbReference type="SUPFAM" id="SSF52833">
    <property type="entry name" value="Thioredoxin-like"/>
    <property type="match status" value="1"/>
</dbReference>
<organism evidence="7 8">
    <name type="scientific">Emticicia soli</name>
    <dbReference type="NCBI Taxonomy" id="2027878"/>
    <lineage>
        <taxon>Bacteria</taxon>
        <taxon>Pseudomonadati</taxon>
        <taxon>Bacteroidota</taxon>
        <taxon>Cytophagia</taxon>
        <taxon>Cytophagales</taxon>
        <taxon>Leadbetterellaceae</taxon>
        <taxon>Emticicia</taxon>
    </lineage>
</organism>
<comment type="caution">
    <text evidence="7">The sequence shown here is derived from an EMBL/GenBank/DDBJ whole genome shotgun (WGS) entry which is preliminary data.</text>
</comment>
<proteinExistence type="predicted"/>
<protein>
    <submittedName>
        <fullName evidence="7">TlpA family protein disulfide reductase</fullName>
    </submittedName>
</protein>
<keyword evidence="4" id="KW-0676">Redox-active center</keyword>
<dbReference type="Proteomes" id="UP001597510">
    <property type="component" value="Unassembled WGS sequence"/>
</dbReference>
<keyword evidence="2" id="KW-0201">Cytochrome c-type biogenesis</keyword>
<evidence type="ECO:0000256" key="4">
    <source>
        <dbReference type="ARBA" id="ARBA00023284"/>
    </source>
</evidence>